<dbReference type="AlphaFoldDB" id="A0A174PDE9"/>
<dbReference type="InterPro" id="IPR041685">
    <property type="entry name" value="AAA_GajA/Old/RecF-like"/>
</dbReference>
<organism evidence="2 3">
    <name type="scientific">Bacteroides uniformis</name>
    <dbReference type="NCBI Taxonomy" id="820"/>
    <lineage>
        <taxon>Bacteria</taxon>
        <taxon>Pseudomonadati</taxon>
        <taxon>Bacteroidota</taxon>
        <taxon>Bacteroidia</taxon>
        <taxon>Bacteroidales</taxon>
        <taxon>Bacteroidaceae</taxon>
        <taxon>Bacteroides</taxon>
    </lineage>
</organism>
<dbReference type="PANTHER" id="PTHR43581">
    <property type="entry name" value="ATP/GTP PHOSPHATASE"/>
    <property type="match status" value="1"/>
</dbReference>
<dbReference type="PROSITE" id="PS00675">
    <property type="entry name" value="SIGMA54_INTERACT_1"/>
    <property type="match status" value="1"/>
</dbReference>
<dbReference type="InterPro" id="IPR027417">
    <property type="entry name" value="P-loop_NTPase"/>
</dbReference>
<dbReference type="InterPro" id="IPR051396">
    <property type="entry name" value="Bact_Antivir_Def_Nuclease"/>
</dbReference>
<evidence type="ECO:0000313" key="3">
    <source>
        <dbReference type="Proteomes" id="UP000095614"/>
    </source>
</evidence>
<dbReference type="EMBL" id="CZAF01000014">
    <property type="protein sequence ID" value="CUP56445.1"/>
    <property type="molecule type" value="Genomic_DNA"/>
</dbReference>
<protein>
    <submittedName>
        <fullName evidence="2">Uncharacterized conserved protein</fullName>
    </submittedName>
</protein>
<reference evidence="2 3" key="1">
    <citation type="submission" date="2015-09" db="EMBL/GenBank/DDBJ databases">
        <authorList>
            <consortium name="Pathogen Informatics"/>
        </authorList>
    </citation>
    <scope>NUCLEOTIDE SEQUENCE [LARGE SCALE GENOMIC DNA]</scope>
    <source>
        <strain evidence="2 3">2789STDY5834847</strain>
    </source>
</reference>
<gene>
    <name evidence="2" type="ORF">ERS852462_04031</name>
</gene>
<feature type="domain" description="Endonuclease GajA/Old nuclease/RecF-like AAA" evidence="1">
    <location>
        <begin position="3"/>
        <end position="46"/>
    </location>
</feature>
<dbReference type="InterPro" id="IPR025662">
    <property type="entry name" value="Sigma_54_int_dom_ATP-bd_1"/>
</dbReference>
<sequence>MGESIKIVNFGPIKEIEIAQVKPFMVLVGESGSGKSTIMKVLSLFRWIYKRINLRSYLRHSQAKDLRDLTFYMKDLLKFSGIDEYVKENTEIHYENDGCRISYTKEGLITPRRIIPQDKLSLNKICFISDKRNEIADVIAGKSRLEQTESYFEETLSDFRTAASEIETFSIDYLGIEVKRVKEKNKERFVISGMDGDDEYTISLENASSGIQTVSPLALIVEYYAKYYDSVDGMNKSIFHYLADTDGLKHFNAIMNVGEILHSNIFIHIEEPELSLYPESQKSLIDFLISRCFLIEHKDNMFLMMATHSPYIVNYLNLLIRRAETGQSALGPQMNFHDIEVLEIADGYATSLNIEGEQHLIDTRIMSDPITEIYSEYNKIR</sequence>
<name>A0A174PDE9_BACUN</name>
<dbReference type="Gene3D" id="3.40.50.300">
    <property type="entry name" value="P-loop containing nucleotide triphosphate hydrolases"/>
    <property type="match status" value="1"/>
</dbReference>
<evidence type="ECO:0000313" key="2">
    <source>
        <dbReference type="EMBL" id="CUP56445.1"/>
    </source>
</evidence>
<dbReference type="PANTHER" id="PTHR43581:SF4">
    <property type="entry name" value="ATP_GTP PHOSPHATASE"/>
    <property type="match status" value="1"/>
</dbReference>
<dbReference type="RefSeq" id="WP_046452740.1">
    <property type="nucleotide sequence ID" value="NZ_CP072239.1"/>
</dbReference>
<dbReference type="OrthoDB" id="1098190at2"/>
<accession>A0A174PDE9</accession>
<evidence type="ECO:0000259" key="1">
    <source>
        <dbReference type="Pfam" id="PF13175"/>
    </source>
</evidence>
<dbReference type="SUPFAM" id="SSF52540">
    <property type="entry name" value="P-loop containing nucleoside triphosphate hydrolases"/>
    <property type="match status" value="1"/>
</dbReference>
<proteinExistence type="predicted"/>
<feature type="domain" description="Endonuclease GajA/Old nuclease/RecF-like AAA" evidence="1">
    <location>
        <begin position="142"/>
        <end position="313"/>
    </location>
</feature>
<dbReference type="Pfam" id="PF13175">
    <property type="entry name" value="AAA_15"/>
    <property type="match status" value="2"/>
</dbReference>
<dbReference type="Proteomes" id="UP000095614">
    <property type="component" value="Unassembled WGS sequence"/>
</dbReference>